<organism evidence="4 5">
    <name type="scientific">Trypanosoma conorhini</name>
    <dbReference type="NCBI Taxonomy" id="83891"/>
    <lineage>
        <taxon>Eukaryota</taxon>
        <taxon>Discoba</taxon>
        <taxon>Euglenozoa</taxon>
        <taxon>Kinetoplastea</taxon>
        <taxon>Metakinetoplastina</taxon>
        <taxon>Trypanosomatida</taxon>
        <taxon>Trypanosomatidae</taxon>
        <taxon>Trypanosoma</taxon>
    </lineage>
</organism>
<comment type="caution">
    <text evidence="4">The sequence shown here is derived from an EMBL/GenBank/DDBJ whole genome shotgun (WGS) entry which is preliminary data.</text>
</comment>
<accession>A0A422P6A6</accession>
<feature type="signal peptide" evidence="3">
    <location>
        <begin position="1"/>
        <end position="36"/>
    </location>
</feature>
<feature type="compositionally biased region" description="Low complexity" evidence="1">
    <location>
        <begin position="418"/>
        <end position="428"/>
    </location>
</feature>
<keyword evidence="2" id="KW-0812">Transmembrane</keyword>
<proteinExistence type="predicted"/>
<feature type="compositionally biased region" description="Low complexity" evidence="1">
    <location>
        <begin position="398"/>
        <end position="411"/>
    </location>
</feature>
<gene>
    <name evidence="4" type="ORF">Tco025E_06268</name>
</gene>
<evidence type="ECO:0000256" key="1">
    <source>
        <dbReference type="SAM" id="MobiDB-lite"/>
    </source>
</evidence>
<feature type="transmembrane region" description="Helical" evidence="2">
    <location>
        <begin position="285"/>
        <end position="307"/>
    </location>
</feature>
<dbReference type="OrthoDB" id="248776at2759"/>
<evidence type="ECO:0000256" key="3">
    <source>
        <dbReference type="SAM" id="SignalP"/>
    </source>
</evidence>
<name>A0A422P6A6_9TRYP</name>
<dbReference type="RefSeq" id="XP_029226746.1">
    <property type="nucleotide sequence ID" value="XM_029373148.1"/>
</dbReference>
<feature type="region of interest" description="Disordered" evidence="1">
    <location>
        <begin position="393"/>
        <end position="459"/>
    </location>
</feature>
<feature type="transmembrane region" description="Helical" evidence="2">
    <location>
        <begin position="343"/>
        <end position="368"/>
    </location>
</feature>
<dbReference type="EMBL" id="MKKU01000416">
    <property type="protein sequence ID" value="RNF13248.1"/>
    <property type="molecule type" value="Genomic_DNA"/>
</dbReference>
<evidence type="ECO:0000313" key="4">
    <source>
        <dbReference type="EMBL" id="RNF13248.1"/>
    </source>
</evidence>
<sequence length="459" mass="50438">MHTGTSSAKRGVRCGSRRGLWVLLAVVLFACIALDAATLAAAEGAPKYSAAPAHMSCAEGVRAYLLQTLTRRAGVEALVARARAELNELRSILEEERSGQRRPSSDTQTRLKAAWAEFESASAAARKFDESVMKSHGSLPHTCIREVNALSAADPDAEDFVGRTKYLLENAILHLRLYGETLRGVVLFNVAEYKSAVDFYKEVVRSFNAKAQKAYDELQLRKRNRSFEEEKGGLWELAEFALMYARAASLALVPWATLFSMCVLLFLFAPFLLAAVVIPQLVWRVWLQLFFLHHTYGLTVDGLLLSLRQYLDLVVQKDWAGLQERCVTAVLDLAAPDNELGTFFNGILAAALVLTSALLVLMLIYYWVRLPYAIIAPEVELWRNRNALRQLQKEMAKPASSSPAPTAATTANEGNESKAPAQAAAAARGTKKADRDKQEGGGSGSSSSSLEKSRRKKKA</sequence>
<evidence type="ECO:0000313" key="5">
    <source>
        <dbReference type="Proteomes" id="UP000284403"/>
    </source>
</evidence>
<evidence type="ECO:0000256" key="2">
    <source>
        <dbReference type="SAM" id="Phobius"/>
    </source>
</evidence>
<keyword evidence="5" id="KW-1185">Reference proteome</keyword>
<dbReference type="AlphaFoldDB" id="A0A422P6A6"/>
<reference evidence="4 5" key="1">
    <citation type="journal article" date="2018" name="BMC Genomics">
        <title>Genomic comparison of Trypanosoma conorhini and Trypanosoma rangeli to Trypanosoma cruzi strains of high and low virulence.</title>
        <authorList>
            <person name="Bradwell K.R."/>
            <person name="Koparde V.N."/>
            <person name="Matveyev A.V."/>
            <person name="Serrano M.G."/>
            <person name="Alves J.M."/>
            <person name="Parikh H."/>
            <person name="Huang B."/>
            <person name="Lee V."/>
            <person name="Espinosa-Alvarez O."/>
            <person name="Ortiz P.A."/>
            <person name="Costa-Martins A.G."/>
            <person name="Teixeira M.M."/>
            <person name="Buck G.A."/>
        </authorList>
    </citation>
    <scope>NUCLEOTIDE SEQUENCE [LARGE SCALE GENOMIC DNA]</scope>
    <source>
        <strain evidence="4 5">025E</strain>
    </source>
</reference>
<dbReference type="Proteomes" id="UP000284403">
    <property type="component" value="Unassembled WGS sequence"/>
</dbReference>
<dbReference type="GeneID" id="40319879"/>
<keyword evidence="3" id="KW-0732">Signal</keyword>
<keyword evidence="2" id="KW-1133">Transmembrane helix</keyword>
<feature type="transmembrane region" description="Helical" evidence="2">
    <location>
        <begin position="252"/>
        <end position="278"/>
    </location>
</feature>
<keyword evidence="2" id="KW-0472">Membrane</keyword>
<protein>
    <submittedName>
        <fullName evidence="4">Uncharacterized protein</fullName>
    </submittedName>
</protein>
<feature type="chain" id="PRO_5018995988" evidence="3">
    <location>
        <begin position="37"/>
        <end position="459"/>
    </location>
</feature>